<keyword evidence="3" id="KW-1185">Reference proteome</keyword>
<accession>A0A7W3LRC8</accession>
<comment type="caution">
    <text evidence="2">The sequence shown here is derived from an EMBL/GenBank/DDBJ whole genome shotgun (WGS) entry which is preliminary data.</text>
</comment>
<dbReference type="AlphaFoldDB" id="A0A7W3LRC8"/>
<dbReference type="SUPFAM" id="SSF54637">
    <property type="entry name" value="Thioesterase/thiol ester dehydrase-isomerase"/>
    <property type="match status" value="1"/>
</dbReference>
<organism evidence="2 3">
    <name type="scientific">Actinomadura namibiensis</name>
    <dbReference type="NCBI Taxonomy" id="182080"/>
    <lineage>
        <taxon>Bacteria</taxon>
        <taxon>Bacillati</taxon>
        <taxon>Actinomycetota</taxon>
        <taxon>Actinomycetes</taxon>
        <taxon>Streptosporangiales</taxon>
        <taxon>Thermomonosporaceae</taxon>
        <taxon>Actinomadura</taxon>
    </lineage>
</organism>
<name>A0A7W3LRC8_ACTNM</name>
<evidence type="ECO:0000313" key="3">
    <source>
        <dbReference type="Proteomes" id="UP000572680"/>
    </source>
</evidence>
<evidence type="ECO:0000256" key="1">
    <source>
        <dbReference type="SAM" id="MobiDB-lite"/>
    </source>
</evidence>
<dbReference type="InterPro" id="IPR029069">
    <property type="entry name" value="HotDog_dom_sf"/>
</dbReference>
<dbReference type="EMBL" id="JACJIA010000005">
    <property type="protein sequence ID" value="MBA8952785.1"/>
    <property type="molecule type" value="Genomic_DNA"/>
</dbReference>
<dbReference type="RefSeq" id="WP_182845021.1">
    <property type="nucleotide sequence ID" value="NZ_BAAALP010000024.1"/>
</dbReference>
<proteinExistence type="predicted"/>
<sequence>MSGTPMSAAPFAAPVTLTGPERAPRNLLAEQTYGDHASIHDEATAQGLGVAGAAVEGPTHFSQFDPLMAALWGRRWFERGRLSAHFTAICVDGETTRAVAEVAGTGATRAVLRTEKADGTVVLTGTADLGGSGEGGADGGADGGPTAARERLARIRPLTDPVIYAGWAPGRRGAAPERVRMGFDTHMGDLYPFTLRDKLASITEPSPWYEGGDNPWGRPVVPFEMISVLAMASYGESGLTKAEPSVGLFLDLEIALLDGPVFVDEPYVLEREVVALGESRRTESAWVRTTVTSEGTGAAVAEVLLHQGVFKESYPGYPAQ</sequence>
<dbReference type="Gene3D" id="3.10.129.10">
    <property type="entry name" value="Hotdog Thioesterase"/>
    <property type="match status" value="1"/>
</dbReference>
<feature type="compositionally biased region" description="Gly residues" evidence="1">
    <location>
        <begin position="128"/>
        <end position="143"/>
    </location>
</feature>
<dbReference type="Proteomes" id="UP000572680">
    <property type="component" value="Unassembled WGS sequence"/>
</dbReference>
<protein>
    <submittedName>
        <fullName evidence="2">Uncharacterized protein</fullName>
    </submittedName>
</protein>
<gene>
    <name evidence="2" type="ORF">HNR61_004431</name>
</gene>
<evidence type="ECO:0000313" key="2">
    <source>
        <dbReference type="EMBL" id="MBA8952785.1"/>
    </source>
</evidence>
<reference evidence="2 3" key="1">
    <citation type="submission" date="2020-08" db="EMBL/GenBank/DDBJ databases">
        <title>Genomic Encyclopedia of Type Strains, Phase IV (KMG-IV): sequencing the most valuable type-strain genomes for metagenomic binning, comparative biology and taxonomic classification.</title>
        <authorList>
            <person name="Goeker M."/>
        </authorList>
    </citation>
    <scope>NUCLEOTIDE SEQUENCE [LARGE SCALE GENOMIC DNA]</scope>
    <source>
        <strain evidence="2 3">DSM 44197</strain>
    </source>
</reference>
<feature type="region of interest" description="Disordered" evidence="1">
    <location>
        <begin position="127"/>
        <end position="146"/>
    </location>
</feature>